<dbReference type="RefSeq" id="WP_132515480.1">
    <property type="nucleotide sequence ID" value="NZ_SMKP01000136.1"/>
</dbReference>
<sequence>MEPYDTATPADCFVAAKKTFDCLIGQLADPVSGTLPHDRLEEMLHEQGRELLRQLLQAHLDLRALREKQSVLAARRDGAGVAGADGVVRRCVETGHHRLLATVFGTVTVRRCAWRTPGLRNAYPADAALSLPSGRHSHGLARLAGTKMVRGSFDAAKAAIEARCGPMIGKRQLEQLVRSAAVDIDAFYQQKIPIPCTASTLLVLSLDGKGIVMRPEALRPATAKAAARAIPTFRTRLASGEKPCRKRMATLGVVYDAEPAPRRPHDVIAPPGGRHGQRPPRAGPHASGKWLCGSVIANSDEVIAQVFDHAEARDPSHARTWVVLVDGARHQLDQIRAEATRRNVTIDIVIDFVHVLEKLWAGAWNLHRPGDPAAEDWVATQALALLAGHTDQVVTALDTQAAALPARRRGEIDACIRYLAGHTMFLRYDQALTKGWPIATGVIEGACRHLIGDRLDITGARWGLAGAEAILKLRALIANGDLAAYWRYHLAREHQRVHHARYREEHDLTA</sequence>
<proteinExistence type="predicted"/>
<keyword evidence="3" id="KW-1185">Reference proteome</keyword>
<protein>
    <submittedName>
        <fullName evidence="2">ISKra4 family transposase</fullName>
    </submittedName>
</protein>
<comment type="caution">
    <text evidence="2">The sequence shown here is derived from an EMBL/GenBank/DDBJ whole genome shotgun (WGS) entry which is preliminary data.</text>
</comment>
<evidence type="ECO:0000313" key="2">
    <source>
        <dbReference type="EMBL" id="TDD14915.1"/>
    </source>
</evidence>
<organism evidence="2 3">
    <name type="scientific">Nonomuraea diastatica</name>
    <dbReference type="NCBI Taxonomy" id="1848329"/>
    <lineage>
        <taxon>Bacteria</taxon>
        <taxon>Bacillati</taxon>
        <taxon>Actinomycetota</taxon>
        <taxon>Actinomycetes</taxon>
        <taxon>Streptosporangiales</taxon>
        <taxon>Streptosporangiaceae</taxon>
        <taxon>Nonomuraea</taxon>
    </lineage>
</organism>
<evidence type="ECO:0000313" key="3">
    <source>
        <dbReference type="Proteomes" id="UP000294543"/>
    </source>
</evidence>
<name>A0A4R4WHA6_9ACTN</name>
<accession>A0A4R4WHA6</accession>
<gene>
    <name evidence="2" type="ORF">E1294_36175</name>
</gene>
<dbReference type="Proteomes" id="UP000294543">
    <property type="component" value="Unassembled WGS sequence"/>
</dbReference>
<dbReference type="NCBIfam" id="NF033572">
    <property type="entry name" value="transpos_ISKra4"/>
    <property type="match status" value="1"/>
</dbReference>
<dbReference type="OrthoDB" id="3450944at2"/>
<dbReference type="EMBL" id="SMKP01000136">
    <property type="protein sequence ID" value="TDD14915.1"/>
    <property type="molecule type" value="Genomic_DNA"/>
</dbReference>
<evidence type="ECO:0000256" key="1">
    <source>
        <dbReference type="SAM" id="MobiDB-lite"/>
    </source>
</evidence>
<reference evidence="2 3" key="1">
    <citation type="submission" date="2019-03" db="EMBL/GenBank/DDBJ databases">
        <title>Draft genome sequences of novel Actinobacteria.</title>
        <authorList>
            <person name="Sahin N."/>
            <person name="Ay H."/>
            <person name="Saygin H."/>
        </authorList>
    </citation>
    <scope>NUCLEOTIDE SEQUENCE [LARGE SCALE GENOMIC DNA]</scope>
    <source>
        <strain evidence="2 3">KC712</strain>
    </source>
</reference>
<dbReference type="AlphaFoldDB" id="A0A4R4WHA6"/>
<feature type="region of interest" description="Disordered" evidence="1">
    <location>
        <begin position="262"/>
        <end position="284"/>
    </location>
</feature>